<evidence type="ECO:0000313" key="2">
    <source>
        <dbReference type="Proteomes" id="UP000002872"/>
    </source>
</evidence>
<dbReference type="EMBL" id="GL870881">
    <property type="protein sequence ID" value="EIJ87666.1"/>
    <property type="molecule type" value="Genomic_DNA"/>
</dbReference>
<dbReference type="VEuPathDB" id="MicrosporidiaDB:NEQG_02213"/>
<proteinExistence type="predicted"/>
<dbReference type="OrthoDB" id="10285257at2759"/>
<protein>
    <submittedName>
        <fullName evidence="1">Uncharacterized protein</fullName>
    </submittedName>
</protein>
<dbReference type="InParanoid" id="I3EEL9"/>
<dbReference type="OMA" id="ERNDAMY"/>
<name>I3EEL9_NEMP3</name>
<evidence type="ECO:0000313" key="1">
    <source>
        <dbReference type="EMBL" id="EIJ87666.1"/>
    </source>
</evidence>
<organism evidence="1 2">
    <name type="scientific">Nematocida parisii (strain ERTm3)</name>
    <name type="common">Nematode killer fungus</name>
    <dbReference type="NCBI Taxonomy" id="935791"/>
    <lineage>
        <taxon>Eukaryota</taxon>
        <taxon>Fungi</taxon>
        <taxon>Fungi incertae sedis</taxon>
        <taxon>Microsporidia</taxon>
        <taxon>Nematocida</taxon>
    </lineage>
</organism>
<accession>I3EEL9</accession>
<sequence>MIIKLLLMMYAVYARIELVDIKKIGETVVIQEDRLLIHPDGPLSPLRGYIMHRSGYMFNKRFYSSEIDTDYSLTKTDKVIHDSVPVYDYTRQPINDQVYDDIEENKEYLTEFHTLLIGMFPSPDGSLSIVSERNDAMYRFLIKDEVQAQSMHILAALFLLSENVNIPINTCIQEEKILFLESPDGITTYINLKGPNHYLVNLIEFLKKYIDDDNANPNSIESTPNEPTAYEQFKTGEFLNTKQFLVQSYIYEFIDTPEKYIKFVKAVYTLLNDQIKNENFTPEDIAKSNKLLEECFIEENAISGLINHAAHIFNLKDIKDKYRKFPFIDTLELPIYTRVKAYDRTNDKELNDEDKKYSNYVEVSLLCLACCLMYDPNTRKYTTEHLPDNEETKPLKKFFEKYPVPTESTSYEMQQDWYRVVADLKNDKIFYIKEGNNELETGLLNMLYVISDITGNQKRVLEEIESIKKRRDDSNHSCLDFNIEKNLITIFTALSTNKDLEVDCGDFTIEDNRHSMSDLFGSFGLLYNFKKLQTGMSVDISKDHVKLFIEEDLFSDEEKSVIIREFTKAQNMYNNPNKYTECMIKHYIYVELAKLQCEYAYVEEPIESILLNSIIKGGYISTLNIFLYGRIEIEYYKVSIITNFLMLYANPIIKYDSSLIRMTNNIIGSIPLDNLCTRDWILRGYIYNSKAKDYYKKIDESAWDGLCITNIILKSLYLDLFLCTVTVEDGLTHSFAGIIKKLNKNSYHYYKTIEDKCIIEYILDYLDNTSKPKFDTFCTIINIVNQTLTNFNKQQLTNIHLSWFFDMFSMMTEEDTPEIQQYLLYLFSIINDDYITTAKKKDIRWSIQSSPNDILDFLQKNSNMICGTNLEISNKINKIEQLLKNSTFQNQPR</sequence>
<dbReference type="AlphaFoldDB" id="I3EEL9"/>
<gene>
    <name evidence="1" type="ORF">NEQG_02213</name>
</gene>
<dbReference type="HOGENOM" id="CLU_009683_3_0_1"/>
<keyword evidence="2" id="KW-1185">Reference proteome</keyword>
<dbReference type="Proteomes" id="UP000002872">
    <property type="component" value="Unassembled WGS sequence"/>
</dbReference>
<reference evidence="1" key="1">
    <citation type="submission" date="2011-01" db="EMBL/GenBank/DDBJ databases">
        <title>The Genome Sequence of Nematocida parisii strain ERTm3.</title>
        <authorList>
            <consortium name="The Broad Institute Genome Sequencing Platform"/>
            <consortium name="The Broad Institute Genome Sequencing Center for Infectious Disease"/>
            <person name="Cuomo C."/>
            <person name="Troemel E."/>
            <person name="Young S.K."/>
            <person name="Zeng Q."/>
            <person name="Gargeya S."/>
            <person name="Fitzgerald M."/>
            <person name="Haas B."/>
            <person name="Abouelleil A."/>
            <person name="Alvarado L."/>
            <person name="Arachchi H.M."/>
            <person name="Berlin A."/>
            <person name="Chapman S.B."/>
            <person name="Gearin G."/>
            <person name="Goldberg J."/>
            <person name="Griggs A."/>
            <person name="Gujja S."/>
            <person name="Hansen M."/>
            <person name="Heiman D."/>
            <person name="Howarth C."/>
            <person name="Larimer J."/>
            <person name="Lui A."/>
            <person name="MacDonald P.J.P."/>
            <person name="McCowen C."/>
            <person name="Montmayeur A."/>
            <person name="Murphy C."/>
            <person name="Neiman D."/>
            <person name="Pearson M."/>
            <person name="Priest M."/>
            <person name="Roberts A."/>
            <person name="Saif S."/>
            <person name="Shea T."/>
            <person name="Sisk P."/>
            <person name="Stolte C."/>
            <person name="Sykes S."/>
            <person name="Wortman J."/>
            <person name="Nusbaum C."/>
            <person name="Birren B."/>
        </authorList>
    </citation>
    <scope>NUCLEOTIDE SEQUENCE</scope>
    <source>
        <strain evidence="1">ERTm3</strain>
    </source>
</reference>